<organism evidence="8 9">
    <name type="scientific">Velamenicoccus archaeovorus</name>
    <dbReference type="NCBI Taxonomy" id="1930593"/>
    <lineage>
        <taxon>Bacteria</taxon>
        <taxon>Pseudomonadati</taxon>
        <taxon>Candidatus Omnitrophota</taxon>
        <taxon>Candidatus Velamenicoccus</taxon>
    </lineage>
</organism>
<accession>A0A410P2Z5</accession>
<feature type="binding site" evidence="7">
    <location>
        <position position="297"/>
    </location>
    <ligand>
        <name>FMN</name>
        <dbReference type="ChEBI" id="CHEBI:58210"/>
    </ligand>
</feature>
<dbReference type="UniPathway" id="UPA00053">
    <property type="reaction ID" value="UER00090"/>
</dbReference>
<feature type="binding site" evidence="7">
    <location>
        <position position="256"/>
    </location>
    <ligand>
        <name>FMN</name>
        <dbReference type="ChEBI" id="CHEBI:58210"/>
    </ligand>
</feature>
<evidence type="ECO:0000256" key="4">
    <source>
        <dbReference type="ARBA" id="ARBA00022605"/>
    </source>
</evidence>
<evidence type="ECO:0000313" key="8">
    <source>
        <dbReference type="EMBL" id="QAT16394.1"/>
    </source>
</evidence>
<evidence type="ECO:0000256" key="5">
    <source>
        <dbReference type="ARBA" id="ARBA00023141"/>
    </source>
</evidence>
<feature type="binding site" evidence="7">
    <location>
        <begin position="117"/>
        <end position="119"/>
    </location>
    <ligand>
        <name>FMN</name>
        <dbReference type="ChEBI" id="CHEBI:58210"/>
    </ligand>
</feature>
<keyword evidence="4 7" id="KW-0028">Amino-acid biosynthesis</keyword>
<keyword evidence="6 7" id="KW-0456">Lyase</keyword>
<dbReference type="GO" id="GO:0009423">
    <property type="term" value="P:chorismate biosynthetic process"/>
    <property type="evidence" value="ECO:0007669"/>
    <property type="project" value="UniProtKB-UniRule"/>
</dbReference>
<comment type="caution">
    <text evidence="7">Lacks conserved residue(s) required for the propagation of feature annotation.</text>
</comment>
<keyword evidence="5 7" id="KW-0057">Aromatic amino acid biosynthesis</keyword>
<dbReference type="EMBL" id="CP019384">
    <property type="protein sequence ID" value="QAT16394.1"/>
    <property type="molecule type" value="Genomic_DNA"/>
</dbReference>
<keyword evidence="9" id="KW-1185">Reference proteome</keyword>
<dbReference type="PROSITE" id="PS00788">
    <property type="entry name" value="CHORISMATE_SYNTHASE_2"/>
    <property type="match status" value="1"/>
</dbReference>
<dbReference type="HAMAP" id="MF_00300">
    <property type="entry name" value="Chorismate_synth"/>
    <property type="match status" value="1"/>
</dbReference>
<comment type="subunit">
    <text evidence="7">Homotetramer.</text>
</comment>
<dbReference type="GO" id="GO:0008652">
    <property type="term" value="P:amino acid biosynthetic process"/>
    <property type="evidence" value="ECO:0007669"/>
    <property type="project" value="UniProtKB-KW"/>
</dbReference>
<evidence type="ECO:0000256" key="6">
    <source>
        <dbReference type="ARBA" id="ARBA00023239"/>
    </source>
</evidence>
<dbReference type="RefSeq" id="WP_164908794.1">
    <property type="nucleotide sequence ID" value="NZ_CP019384.1"/>
</dbReference>
<keyword evidence="7" id="KW-0274">FAD</keyword>
<dbReference type="InterPro" id="IPR035904">
    <property type="entry name" value="Chorismate_synth_AroC_sf"/>
</dbReference>
<reference evidence="8 9" key="1">
    <citation type="submission" date="2017-01" db="EMBL/GenBank/DDBJ databases">
        <title>First insights into the biology of 'candidatus Vampirococcus archaeovorus'.</title>
        <authorList>
            <person name="Kizina J."/>
            <person name="Jordan S."/>
            <person name="Stueber K."/>
            <person name="Reinhardt R."/>
            <person name="Harder J."/>
        </authorList>
    </citation>
    <scope>NUCLEOTIDE SEQUENCE [LARGE SCALE GENOMIC DNA]</scope>
    <source>
        <strain evidence="8 9">LiM</strain>
    </source>
</reference>
<evidence type="ECO:0000313" key="9">
    <source>
        <dbReference type="Proteomes" id="UP000287243"/>
    </source>
</evidence>
<keyword evidence="7" id="KW-0288">FMN</keyword>
<dbReference type="InterPro" id="IPR000453">
    <property type="entry name" value="Chorismate_synth"/>
</dbReference>
<evidence type="ECO:0000256" key="7">
    <source>
        <dbReference type="HAMAP-Rule" id="MF_00300"/>
    </source>
</evidence>
<dbReference type="Proteomes" id="UP000287243">
    <property type="component" value="Chromosome"/>
</dbReference>
<dbReference type="PANTHER" id="PTHR21085">
    <property type="entry name" value="CHORISMATE SYNTHASE"/>
    <property type="match status" value="1"/>
</dbReference>
<comment type="catalytic activity">
    <reaction evidence="7">
        <text>5-O-(1-carboxyvinyl)-3-phosphoshikimate = chorismate + phosphate</text>
        <dbReference type="Rhea" id="RHEA:21020"/>
        <dbReference type="ChEBI" id="CHEBI:29748"/>
        <dbReference type="ChEBI" id="CHEBI:43474"/>
        <dbReference type="ChEBI" id="CHEBI:57701"/>
        <dbReference type="EC" id="4.2.3.5"/>
    </reaction>
</comment>
<comment type="pathway">
    <text evidence="1 7">Metabolic intermediate biosynthesis; chorismate biosynthesis; chorismate from D-erythrose 4-phosphate and phosphoenolpyruvate: step 7/7.</text>
</comment>
<dbReference type="AlphaFoldDB" id="A0A410P2Z5"/>
<dbReference type="KEGG" id="vai:BU251_00950"/>
<dbReference type="GO" id="GO:0004107">
    <property type="term" value="F:chorismate synthase activity"/>
    <property type="evidence" value="ECO:0007669"/>
    <property type="project" value="UniProtKB-UniRule"/>
</dbReference>
<keyword evidence="7" id="KW-0285">Flavoprotein</keyword>
<dbReference type="PANTHER" id="PTHR21085:SF0">
    <property type="entry name" value="CHORISMATE SYNTHASE"/>
    <property type="match status" value="1"/>
</dbReference>
<proteinExistence type="inferred from homology"/>
<dbReference type="EC" id="4.2.3.5" evidence="3 7"/>
<dbReference type="GO" id="GO:0009073">
    <property type="term" value="P:aromatic amino acid family biosynthetic process"/>
    <property type="evidence" value="ECO:0007669"/>
    <property type="project" value="UniProtKB-KW"/>
</dbReference>
<dbReference type="Gene3D" id="3.60.150.10">
    <property type="entry name" value="Chorismate synthase AroC"/>
    <property type="match status" value="2"/>
</dbReference>
<comment type="function">
    <text evidence="7">Catalyzes the anti-1,4-elimination of the C-3 phosphate and the C-6 proR hydrogen from 5-enolpyruvylshikimate-3-phosphate (EPSP) to yield chorismate, which is the branch point compound that serves as the starting substrate for the three terminal pathways of aromatic amino acid biosynthesis. This reaction introduces a second double bond into the aromatic ring system.</text>
</comment>
<name>A0A410P2Z5_VELA1</name>
<dbReference type="SUPFAM" id="SSF103263">
    <property type="entry name" value="Chorismate synthase, AroC"/>
    <property type="match status" value="1"/>
</dbReference>
<evidence type="ECO:0000256" key="1">
    <source>
        <dbReference type="ARBA" id="ARBA00005044"/>
    </source>
</evidence>
<feature type="binding site" evidence="7">
    <location>
        <position position="40"/>
    </location>
    <ligand>
        <name>NADP(+)</name>
        <dbReference type="ChEBI" id="CHEBI:58349"/>
    </ligand>
</feature>
<sequence length="345" mass="37185">MLRFLTAGESHGRCMVAILEGMPAGLKLDLKEMNMELKRRQLGYGRGDRMKIEGDNVEILSGVRNGLTLGSPIGLYVKNNDFRIDELIALTNPRPGHADLVGCLKYGHQDIRNVLERASARETVCRVAVGSVCKLFLKEFDISVSSDVVMIGGETDKERMKKKIDAARKHLDTVGGSFTVTAKGLPPGIGSYAAADRRLNALLAGAVMSIPAIKAVEVGLGVAYAHALGSRVHDAIYYTKDKGYFRRTNHAGGIEGGMTNGEPVVLRCTMKPIATIGKPLESVDIVTKKAVKAAVERYDTCAVEAAAVVAESAVAIVLAQAFLEKFGGDSITETRRNYKGYTRSL</sequence>
<evidence type="ECO:0000256" key="3">
    <source>
        <dbReference type="ARBA" id="ARBA00013036"/>
    </source>
</evidence>
<dbReference type="CDD" id="cd07304">
    <property type="entry name" value="Chorismate_synthase"/>
    <property type="match status" value="1"/>
</dbReference>
<dbReference type="GO" id="GO:0005829">
    <property type="term" value="C:cytosol"/>
    <property type="evidence" value="ECO:0007669"/>
    <property type="project" value="TreeGrafter"/>
</dbReference>
<evidence type="ECO:0000256" key="2">
    <source>
        <dbReference type="ARBA" id="ARBA00008014"/>
    </source>
</evidence>
<dbReference type="PIRSF" id="PIRSF001456">
    <property type="entry name" value="Chorismate_synth"/>
    <property type="match status" value="1"/>
</dbReference>
<dbReference type="PROSITE" id="PS00787">
    <property type="entry name" value="CHORISMATE_SYNTHASE_1"/>
    <property type="match status" value="1"/>
</dbReference>
<comment type="cofactor">
    <cofactor evidence="7">
        <name>FMNH2</name>
        <dbReference type="ChEBI" id="CHEBI:57618"/>
    </cofactor>
    <text evidence="7">Reduced FMN (FMNH(2)).</text>
</comment>
<protein>
    <recommendedName>
        <fullName evidence="3 7">Chorismate synthase</fullName>
        <shortName evidence="7">CS</shortName>
        <ecNumber evidence="3 7">4.2.3.5</ecNumber>
    </recommendedName>
    <alternativeName>
        <fullName evidence="7">5-enolpyruvylshikimate-3-phosphate phospholyase</fullName>
    </alternativeName>
</protein>
<dbReference type="GO" id="GO:0010181">
    <property type="term" value="F:FMN binding"/>
    <property type="evidence" value="ECO:0007669"/>
    <property type="project" value="TreeGrafter"/>
</dbReference>
<gene>
    <name evidence="7" type="primary">aroC</name>
    <name evidence="8" type="ORF">BU251_00950</name>
</gene>
<comment type="similarity">
    <text evidence="2 7">Belongs to the chorismate synthase family.</text>
</comment>
<feature type="binding site" evidence="7">
    <location>
        <position position="46"/>
    </location>
    <ligand>
        <name>NADP(+)</name>
        <dbReference type="ChEBI" id="CHEBI:58349"/>
    </ligand>
</feature>
<keyword evidence="7" id="KW-0521">NADP</keyword>
<dbReference type="Pfam" id="PF01264">
    <property type="entry name" value="Chorismate_synt"/>
    <property type="match status" value="1"/>
</dbReference>
<dbReference type="InterPro" id="IPR020541">
    <property type="entry name" value="Chorismate_synthase_CS"/>
</dbReference>
<feature type="binding site" evidence="7">
    <location>
        <begin position="271"/>
        <end position="275"/>
    </location>
    <ligand>
        <name>FMN</name>
        <dbReference type="ChEBI" id="CHEBI:58210"/>
    </ligand>
</feature>